<gene>
    <name evidence="2" type="ORF">VI08_03800</name>
</gene>
<dbReference type="Pfam" id="PF03352">
    <property type="entry name" value="Adenine_glyco"/>
    <property type="match status" value="1"/>
</dbReference>
<dbReference type="OrthoDB" id="9807664at2"/>
<proteinExistence type="predicted"/>
<dbReference type="GO" id="GO:0006284">
    <property type="term" value="P:base-excision repair"/>
    <property type="evidence" value="ECO:0007669"/>
    <property type="project" value="InterPro"/>
</dbReference>
<dbReference type="Proteomes" id="UP000033651">
    <property type="component" value="Unassembled WGS sequence"/>
</dbReference>
<organism evidence="2 3">
    <name type="scientific">Luteibacter yeojuensis</name>
    <dbReference type="NCBI Taxonomy" id="345309"/>
    <lineage>
        <taxon>Bacteria</taxon>
        <taxon>Pseudomonadati</taxon>
        <taxon>Pseudomonadota</taxon>
        <taxon>Gammaproteobacteria</taxon>
        <taxon>Lysobacterales</taxon>
        <taxon>Rhodanobacteraceae</taxon>
        <taxon>Luteibacter</taxon>
    </lineage>
</organism>
<comment type="caution">
    <text evidence="2">The sequence shown here is derived from an EMBL/GenBank/DDBJ whole genome shotgun (WGS) entry which is preliminary data.</text>
</comment>
<accession>A0A0F3KZT5</accession>
<dbReference type="GO" id="GO:0046872">
    <property type="term" value="F:metal ion binding"/>
    <property type="evidence" value="ECO:0007669"/>
    <property type="project" value="UniProtKB-KW"/>
</dbReference>
<dbReference type="InterPro" id="IPR005019">
    <property type="entry name" value="Adenine_glyco"/>
</dbReference>
<dbReference type="AlphaFoldDB" id="A0A0F3KZT5"/>
<evidence type="ECO:0000256" key="1">
    <source>
        <dbReference type="PIRSR" id="PIRSR605019-1"/>
    </source>
</evidence>
<dbReference type="PANTHER" id="PTHR30037">
    <property type="entry name" value="DNA-3-METHYLADENINE GLYCOSYLASE 1"/>
    <property type="match status" value="1"/>
</dbReference>
<dbReference type="InterPro" id="IPR011257">
    <property type="entry name" value="DNA_glycosylase"/>
</dbReference>
<feature type="binding site" evidence="1">
    <location>
        <position position="178"/>
    </location>
    <ligand>
        <name>Zn(2+)</name>
        <dbReference type="ChEBI" id="CHEBI:29105"/>
    </ligand>
</feature>
<dbReference type="PATRIC" id="fig|345309.4.peg.3670"/>
<evidence type="ECO:0000313" key="3">
    <source>
        <dbReference type="Proteomes" id="UP000033651"/>
    </source>
</evidence>
<dbReference type="SUPFAM" id="SSF48150">
    <property type="entry name" value="DNA-glycosylase"/>
    <property type="match status" value="1"/>
</dbReference>
<dbReference type="PANTHER" id="PTHR30037:SF4">
    <property type="entry name" value="DNA-3-METHYLADENINE GLYCOSYLASE I"/>
    <property type="match status" value="1"/>
</dbReference>
<dbReference type="EMBL" id="JZRB01000006">
    <property type="protein sequence ID" value="KJV36656.1"/>
    <property type="molecule type" value="Genomic_DNA"/>
</dbReference>
<sequence length="190" mass="21683">MRCAMRCPWAEHSDIERDWHDNEWGRIVRDDRGLFELLTLKGAQAGLAWRTVLNKRDAYRSVFHDYDIARIAAMDDDEMARAMADRSIIRHRLKVMSVRTNARIVQAMAVRGESLGEVLWAHTGGEPIVNAHAHPRELPMRTAVSDRMALDLRRRGFRYAGTAICYGLMQSAGMVDDHLASCERHGQGLR</sequence>
<dbReference type="InterPro" id="IPR052891">
    <property type="entry name" value="DNA-3mA_glycosylase"/>
</dbReference>
<feature type="binding site" evidence="1">
    <location>
        <position position="182"/>
    </location>
    <ligand>
        <name>Zn(2+)</name>
        <dbReference type="ChEBI" id="CHEBI:29105"/>
    </ligand>
</feature>
<name>A0A0F3KZT5_9GAMM</name>
<evidence type="ECO:0008006" key="4">
    <source>
        <dbReference type="Google" id="ProtNLM"/>
    </source>
</evidence>
<feature type="binding site" evidence="1">
    <location>
        <position position="20"/>
    </location>
    <ligand>
        <name>Zn(2+)</name>
        <dbReference type="ChEBI" id="CHEBI:29105"/>
    </ligand>
</feature>
<dbReference type="GO" id="GO:0008725">
    <property type="term" value="F:DNA-3-methyladenine glycosylase activity"/>
    <property type="evidence" value="ECO:0007669"/>
    <property type="project" value="InterPro"/>
</dbReference>
<keyword evidence="1" id="KW-0862">Zinc</keyword>
<keyword evidence="1" id="KW-0479">Metal-binding</keyword>
<dbReference type="Gene3D" id="1.10.340.30">
    <property type="entry name" value="Hypothetical protein, domain 2"/>
    <property type="match status" value="1"/>
</dbReference>
<reference evidence="2 3" key="1">
    <citation type="submission" date="2015-03" db="EMBL/GenBank/DDBJ databases">
        <title>Draft genome sequence of Luteibacter yeojuensis strain SU11.</title>
        <authorList>
            <person name="Sulaiman J."/>
            <person name="Priya K."/>
            <person name="Chan K.-G."/>
        </authorList>
    </citation>
    <scope>NUCLEOTIDE SEQUENCE [LARGE SCALE GENOMIC DNA]</scope>
    <source>
        <strain evidence="2 3">SU11</strain>
    </source>
</reference>
<keyword evidence="3" id="KW-1185">Reference proteome</keyword>
<protein>
    <recommendedName>
        <fullName evidence="4">DNA-3-methyladenine glycosylase I</fullName>
    </recommendedName>
</protein>
<feature type="binding site" evidence="1">
    <location>
        <position position="7"/>
    </location>
    <ligand>
        <name>Zn(2+)</name>
        <dbReference type="ChEBI" id="CHEBI:29105"/>
    </ligand>
</feature>
<evidence type="ECO:0000313" key="2">
    <source>
        <dbReference type="EMBL" id="KJV36656.1"/>
    </source>
</evidence>